<sequence length="137" mass="15354">MHAHTTSTRTALGAPASTYVGSKVQTRARGVVLGGRVATLDVGARFKARGADLSKVELVQRSESDSGSTEVQIARLTARIVHLTEHLKEHKKDYATQRGLQMILGKRKRLMNYLMREDQDKYVQVMQTLNIRSKFTK</sequence>
<dbReference type="NCBIfam" id="TIGR00952">
    <property type="entry name" value="S15_bact"/>
    <property type="match status" value="1"/>
</dbReference>
<dbReference type="InterPro" id="IPR009068">
    <property type="entry name" value="uS15_NS1_RNA-bd_sf"/>
</dbReference>
<dbReference type="EMBL" id="HBIS01008719">
    <property type="protein sequence ID" value="CAE0613401.1"/>
    <property type="molecule type" value="Transcribed_RNA"/>
</dbReference>
<keyword evidence="3 4" id="KW-0687">Ribonucleoprotein</keyword>
<dbReference type="GO" id="GO:1990904">
    <property type="term" value="C:ribonucleoprotein complex"/>
    <property type="evidence" value="ECO:0007669"/>
    <property type="project" value="UniProtKB-KW"/>
</dbReference>
<proteinExistence type="inferred from homology"/>
<dbReference type="PROSITE" id="PS00362">
    <property type="entry name" value="RIBOSOMAL_S15"/>
    <property type="match status" value="1"/>
</dbReference>
<dbReference type="GO" id="GO:0005737">
    <property type="term" value="C:cytoplasm"/>
    <property type="evidence" value="ECO:0007669"/>
    <property type="project" value="UniProtKB-ARBA"/>
</dbReference>
<dbReference type="AlphaFoldDB" id="A0A7S3UFZ1"/>
<dbReference type="HAMAP" id="MF_01343_B">
    <property type="entry name" value="Ribosomal_uS15_B"/>
    <property type="match status" value="1"/>
</dbReference>
<dbReference type="SUPFAM" id="SSF47060">
    <property type="entry name" value="S15/NS1 RNA-binding domain"/>
    <property type="match status" value="1"/>
</dbReference>
<reference evidence="6" key="1">
    <citation type="submission" date="2021-01" db="EMBL/GenBank/DDBJ databases">
        <authorList>
            <person name="Corre E."/>
            <person name="Pelletier E."/>
            <person name="Niang G."/>
            <person name="Scheremetjew M."/>
            <person name="Finn R."/>
            <person name="Kale V."/>
            <person name="Holt S."/>
            <person name="Cochrane G."/>
            <person name="Meng A."/>
            <person name="Brown T."/>
            <person name="Cohen L."/>
        </authorList>
    </citation>
    <scope>NUCLEOTIDE SEQUENCE</scope>
    <source>
        <strain evidence="6">CCMP1897</strain>
    </source>
</reference>
<evidence type="ECO:0000256" key="2">
    <source>
        <dbReference type="ARBA" id="ARBA00022980"/>
    </source>
</evidence>
<name>A0A7S3UFZ1_9CHLO</name>
<evidence type="ECO:0000256" key="3">
    <source>
        <dbReference type="ARBA" id="ARBA00023274"/>
    </source>
</evidence>
<dbReference type="GO" id="GO:0006412">
    <property type="term" value="P:translation"/>
    <property type="evidence" value="ECO:0007669"/>
    <property type="project" value="InterPro"/>
</dbReference>
<comment type="similarity">
    <text evidence="1 4">Belongs to the universal ribosomal protein uS15 family.</text>
</comment>
<dbReference type="PANTHER" id="PTHR23321">
    <property type="entry name" value="RIBOSOMAL PROTEIN S15, BACTERIAL AND ORGANELLAR"/>
    <property type="match status" value="1"/>
</dbReference>
<dbReference type="Pfam" id="PF00312">
    <property type="entry name" value="Ribosomal_S15"/>
    <property type="match status" value="1"/>
</dbReference>
<dbReference type="GO" id="GO:0003735">
    <property type="term" value="F:structural constituent of ribosome"/>
    <property type="evidence" value="ECO:0007669"/>
    <property type="project" value="InterPro"/>
</dbReference>
<dbReference type="GO" id="GO:0005840">
    <property type="term" value="C:ribosome"/>
    <property type="evidence" value="ECO:0007669"/>
    <property type="project" value="UniProtKB-KW"/>
</dbReference>
<accession>A0A7S3UFZ1</accession>
<evidence type="ECO:0000313" key="6">
    <source>
        <dbReference type="EMBL" id="CAE0613401.1"/>
    </source>
</evidence>
<dbReference type="InterPro" id="IPR000589">
    <property type="entry name" value="Ribosomal_uS15"/>
</dbReference>
<dbReference type="CDD" id="cd00353">
    <property type="entry name" value="Ribosomal_S15p_S13e"/>
    <property type="match status" value="1"/>
</dbReference>
<dbReference type="SMART" id="SM01387">
    <property type="entry name" value="Ribosomal_S15"/>
    <property type="match status" value="1"/>
</dbReference>
<keyword evidence="2 4" id="KW-0689">Ribosomal protein</keyword>
<protein>
    <recommendedName>
        <fullName evidence="5">30S ribosomal protein S15</fullName>
    </recommendedName>
</protein>
<organism evidence="6">
    <name type="scientific">Picocystis salinarum</name>
    <dbReference type="NCBI Taxonomy" id="88271"/>
    <lineage>
        <taxon>Eukaryota</taxon>
        <taxon>Viridiplantae</taxon>
        <taxon>Chlorophyta</taxon>
        <taxon>Picocystophyceae</taxon>
        <taxon>Picocystales</taxon>
        <taxon>Picocystaceae</taxon>
        <taxon>Picocystis</taxon>
    </lineage>
</organism>
<gene>
    <name evidence="6" type="ORF">PSAL00342_LOCUS7300</name>
</gene>
<dbReference type="InterPro" id="IPR005290">
    <property type="entry name" value="Ribosomal_uS15_bac-type"/>
</dbReference>
<evidence type="ECO:0000256" key="4">
    <source>
        <dbReference type="RuleBase" id="RU003919"/>
    </source>
</evidence>
<evidence type="ECO:0000256" key="5">
    <source>
        <dbReference type="RuleBase" id="RU003920"/>
    </source>
</evidence>
<dbReference type="Gene3D" id="1.10.287.10">
    <property type="entry name" value="S15/NS1, RNA-binding"/>
    <property type="match status" value="1"/>
</dbReference>
<dbReference type="Gene3D" id="6.10.250.3130">
    <property type="match status" value="1"/>
</dbReference>
<evidence type="ECO:0000256" key="1">
    <source>
        <dbReference type="ARBA" id="ARBA00008434"/>
    </source>
</evidence>
<dbReference type="PANTHER" id="PTHR23321:SF26">
    <property type="entry name" value="SMALL RIBOSOMAL SUBUNIT PROTEIN US15M"/>
    <property type="match status" value="1"/>
</dbReference>